<keyword evidence="7" id="KW-0325">Glycoprotein</keyword>
<feature type="region of interest" description="Disordered" evidence="8">
    <location>
        <begin position="47"/>
        <end position="91"/>
    </location>
</feature>
<keyword evidence="9" id="KW-1133">Transmembrane helix</keyword>
<keyword evidence="11" id="KW-1185">Reference proteome</keyword>
<dbReference type="SUPFAM" id="SSF53254">
    <property type="entry name" value="Phosphoglycerate mutase-like"/>
    <property type="match status" value="1"/>
</dbReference>
<feature type="compositionally biased region" description="Low complexity" evidence="8">
    <location>
        <begin position="68"/>
        <end position="80"/>
    </location>
</feature>
<comment type="caution">
    <text evidence="10">The sequence shown here is derived from an EMBL/GenBank/DDBJ whole genome shotgun (WGS) entry which is preliminary data.</text>
</comment>
<evidence type="ECO:0000256" key="1">
    <source>
        <dbReference type="ARBA" id="ARBA00000032"/>
    </source>
</evidence>
<evidence type="ECO:0000256" key="9">
    <source>
        <dbReference type="SAM" id="Phobius"/>
    </source>
</evidence>
<evidence type="ECO:0000256" key="2">
    <source>
        <dbReference type="ARBA" id="ARBA00005375"/>
    </source>
</evidence>
<protein>
    <recommendedName>
        <fullName evidence="3">acid phosphatase</fullName>
        <ecNumber evidence="3">3.1.3.2</ecNumber>
    </recommendedName>
</protein>
<accession>A0AA36GN64</accession>
<comment type="catalytic activity">
    <reaction evidence="1">
        <text>a phosphate monoester + H2O = an alcohol + phosphate</text>
        <dbReference type="Rhea" id="RHEA:15017"/>
        <dbReference type="ChEBI" id="CHEBI:15377"/>
        <dbReference type="ChEBI" id="CHEBI:30879"/>
        <dbReference type="ChEBI" id="CHEBI:43474"/>
        <dbReference type="ChEBI" id="CHEBI:67140"/>
        <dbReference type="EC" id="3.1.3.2"/>
    </reaction>
</comment>
<dbReference type="PANTHER" id="PTHR11567:SF211">
    <property type="entry name" value="PROSTATIC ACID PHOSPHATASE"/>
    <property type="match status" value="1"/>
</dbReference>
<gene>
    <name evidence="10" type="ORF">CYNAS_LOCUS7193</name>
</gene>
<dbReference type="CDD" id="cd07061">
    <property type="entry name" value="HP_HAP_like"/>
    <property type="match status" value="1"/>
</dbReference>
<keyword evidence="9" id="KW-0472">Membrane</keyword>
<evidence type="ECO:0000256" key="7">
    <source>
        <dbReference type="ARBA" id="ARBA00023180"/>
    </source>
</evidence>
<feature type="transmembrane region" description="Helical" evidence="9">
    <location>
        <begin position="20"/>
        <end position="41"/>
    </location>
</feature>
<evidence type="ECO:0000256" key="5">
    <source>
        <dbReference type="ARBA" id="ARBA00022801"/>
    </source>
</evidence>
<evidence type="ECO:0000313" key="10">
    <source>
        <dbReference type="EMBL" id="CAJ0595210.1"/>
    </source>
</evidence>
<organism evidence="10 11">
    <name type="scientific">Cylicocyclus nassatus</name>
    <name type="common">Nematode worm</name>
    <dbReference type="NCBI Taxonomy" id="53992"/>
    <lineage>
        <taxon>Eukaryota</taxon>
        <taxon>Metazoa</taxon>
        <taxon>Ecdysozoa</taxon>
        <taxon>Nematoda</taxon>
        <taxon>Chromadorea</taxon>
        <taxon>Rhabditida</taxon>
        <taxon>Rhabditina</taxon>
        <taxon>Rhabditomorpha</taxon>
        <taxon>Strongyloidea</taxon>
        <taxon>Strongylidae</taxon>
        <taxon>Cylicocyclus</taxon>
    </lineage>
</organism>
<evidence type="ECO:0000256" key="4">
    <source>
        <dbReference type="ARBA" id="ARBA00022729"/>
    </source>
</evidence>
<feature type="compositionally biased region" description="Polar residues" evidence="8">
    <location>
        <begin position="57"/>
        <end position="67"/>
    </location>
</feature>
<dbReference type="Gene3D" id="3.40.50.1240">
    <property type="entry name" value="Phosphoglycerate mutase-like"/>
    <property type="match status" value="1"/>
</dbReference>
<evidence type="ECO:0000313" key="11">
    <source>
        <dbReference type="Proteomes" id="UP001176961"/>
    </source>
</evidence>
<name>A0AA36GN64_CYLNA</name>
<dbReference type="EC" id="3.1.3.2" evidence="3"/>
<feature type="compositionally biased region" description="Polar residues" evidence="8">
    <location>
        <begin position="81"/>
        <end position="91"/>
    </location>
</feature>
<dbReference type="Pfam" id="PF00328">
    <property type="entry name" value="His_Phos_2"/>
    <property type="match status" value="1"/>
</dbReference>
<reference evidence="10" key="1">
    <citation type="submission" date="2023-07" db="EMBL/GenBank/DDBJ databases">
        <authorList>
            <consortium name="CYATHOMIX"/>
        </authorList>
    </citation>
    <scope>NUCLEOTIDE SEQUENCE</scope>
    <source>
        <strain evidence="10">N/A</strain>
    </source>
</reference>
<dbReference type="Proteomes" id="UP001176961">
    <property type="component" value="Unassembled WGS sequence"/>
</dbReference>
<comment type="similarity">
    <text evidence="2">Belongs to the histidine acid phosphatase family.</text>
</comment>
<dbReference type="PANTHER" id="PTHR11567">
    <property type="entry name" value="ACID PHOSPHATASE-RELATED"/>
    <property type="match status" value="1"/>
</dbReference>
<sequence length="438" mass="50410">MLVNVDRLRSLQQNKAFKKYAIVTASTFIVLVALTFVLLMFKPKEKDMRRDTEASESDTIGTTTPMATSSSDSDTIGTTTPMATSSSDTSQFDKTPLAVITIIREGAHAPKEFKKEETRLSYPNLENELTDLGINDSFELGRYLGKRYVESGFLRKPLLPSEVYFRSRSSSKHLHSAALVGSGMWAGEDGQFTAVPIFSEEENDEIIRSPEEMLCDWIAGIYTHNCEGIEEARDDFKQFNTLYECFYPNTPIPYEDEEKFARVVDLGYKYENGMAVPEWFNDVSEQLYKFNDKAYSFWYCANDFRNLRVLTSLQGPFLSRILDELLEQWNEYEDFGSVRRKFIAYFVEDYLLFTMLHALGCGKAALGERFPKYSAILMLELYKRNEEPVVKLLYKEKTMTSPVDITRNIRGCCSTPCDYEKLADYCWDIRVNYDDRCG</sequence>
<dbReference type="InterPro" id="IPR050645">
    <property type="entry name" value="Histidine_acid_phosphatase"/>
</dbReference>
<keyword evidence="6" id="KW-1015">Disulfide bond</keyword>
<proteinExistence type="inferred from homology"/>
<evidence type="ECO:0000256" key="3">
    <source>
        <dbReference type="ARBA" id="ARBA00012646"/>
    </source>
</evidence>
<evidence type="ECO:0000256" key="6">
    <source>
        <dbReference type="ARBA" id="ARBA00023157"/>
    </source>
</evidence>
<dbReference type="GO" id="GO:0003993">
    <property type="term" value="F:acid phosphatase activity"/>
    <property type="evidence" value="ECO:0007669"/>
    <property type="project" value="UniProtKB-EC"/>
</dbReference>
<evidence type="ECO:0000256" key="8">
    <source>
        <dbReference type="SAM" id="MobiDB-lite"/>
    </source>
</evidence>
<dbReference type="InterPro" id="IPR029033">
    <property type="entry name" value="His_PPase_superfam"/>
</dbReference>
<dbReference type="EMBL" id="CATQJL010000112">
    <property type="protein sequence ID" value="CAJ0595210.1"/>
    <property type="molecule type" value="Genomic_DNA"/>
</dbReference>
<keyword evidence="5" id="KW-0378">Hydrolase</keyword>
<dbReference type="InterPro" id="IPR000560">
    <property type="entry name" value="His_Pase_clade-2"/>
</dbReference>
<dbReference type="AlphaFoldDB" id="A0AA36GN64"/>
<keyword evidence="9" id="KW-0812">Transmembrane</keyword>
<keyword evidence="4" id="KW-0732">Signal</keyword>